<dbReference type="GO" id="GO:0044209">
    <property type="term" value="P:AMP salvage"/>
    <property type="evidence" value="ECO:0007669"/>
    <property type="project" value="UniProtKB-UniRule"/>
</dbReference>
<dbReference type="PANTHER" id="PTHR45769">
    <property type="entry name" value="ADENOSINE KINASE"/>
    <property type="match status" value="1"/>
</dbReference>
<dbReference type="RefSeq" id="XP_062878364.1">
    <property type="nucleotide sequence ID" value="XM_063022294.1"/>
</dbReference>
<proteinExistence type="inferred from homology"/>
<keyword evidence="8 11" id="KW-0418">Kinase</keyword>
<keyword evidence="11" id="KW-0460">Magnesium</keyword>
<evidence type="ECO:0000256" key="6">
    <source>
        <dbReference type="ARBA" id="ARBA00022726"/>
    </source>
</evidence>
<evidence type="ECO:0000256" key="8">
    <source>
        <dbReference type="ARBA" id="ARBA00022777"/>
    </source>
</evidence>
<feature type="active site" description="Proton acceptor" evidence="10">
    <location>
        <position position="346"/>
    </location>
</feature>
<dbReference type="GO" id="GO:0006144">
    <property type="term" value="P:purine nucleobase metabolic process"/>
    <property type="evidence" value="ECO:0007669"/>
    <property type="project" value="TreeGrafter"/>
</dbReference>
<dbReference type="Pfam" id="PF00294">
    <property type="entry name" value="PfkB"/>
    <property type="match status" value="1"/>
</dbReference>
<evidence type="ECO:0000256" key="9">
    <source>
        <dbReference type="ARBA" id="ARBA00022840"/>
    </source>
</evidence>
<dbReference type="EMBL" id="CP138897">
    <property type="protein sequence ID" value="WPK25982.1"/>
    <property type="molecule type" value="Genomic_DNA"/>
</dbReference>
<evidence type="ECO:0000259" key="12">
    <source>
        <dbReference type="Pfam" id="PF00294"/>
    </source>
</evidence>
<dbReference type="CDD" id="cd01168">
    <property type="entry name" value="adenosine_kinase"/>
    <property type="match status" value="1"/>
</dbReference>
<dbReference type="InterPro" id="IPR002173">
    <property type="entry name" value="Carboh/pur_kinase_PfkB_CS"/>
</dbReference>
<keyword evidence="5 11" id="KW-0808">Transferase</keyword>
<comment type="pathway">
    <text evidence="2 11">Purine metabolism; AMP biosynthesis via salvage pathway; AMP from adenosine: step 1/1.</text>
</comment>
<dbReference type="PANTHER" id="PTHR45769:SF3">
    <property type="entry name" value="ADENOSINE KINASE"/>
    <property type="match status" value="1"/>
</dbReference>
<keyword evidence="14" id="KW-1185">Reference proteome</keyword>
<dbReference type="AlphaFoldDB" id="A0AAX4HBQ1"/>
<keyword evidence="7 11" id="KW-0547">Nucleotide-binding</keyword>
<dbReference type="InterPro" id="IPR001805">
    <property type="entry name" value="Adenokinase"/>
</dbReference>
<evidence type="ECO:0000256" key="4">
    <source>
        <dbReference type="ARBA" id="ARBA00012119"/>
    </source>
</evidence>
<dbReference type="EC" id="2.7.1.20" evidence="4 11"/>
<comment type="function">
    <text evidence="11">ATP dependent phosphorylation of adenosine and other related nucleoside analogs to monophosphate derivatives.</text>
</comment>
<organism evidence="13 14">
    <name type="scientific">Australozyma saopauloensis</name>
    <dbReference type="NCBI Taxonomy" id="291208"/>
    <lineage>
        <taxon>Eukaryota</taxon>
        <taxon>Fungi</taxon>
        <taxon>Dikarya</taxon>
        <taxon>Ascomycota</taxon>
        <taxon>Saccharomycotina</taxon>
        <taxon>Pichiomycetes</taxon>
        <taxon>Metschnikowiaceae</taxon>
        <taxon>Australozyma</taxon>
    </lineage>
</organism>
<evidence type="ECO:0000256" key="10">
    <source>
        <dbReference type="PIRSR" id="PIRSR601805-1"/>
    </source>
</evidence>
<evidence type="ECO:0000256" key="11">
    <source>
        <dbReference type="RuleBase" id="RU368116"/>
    </source>
</evidence>
<dbReference type="GO" id="GO:0005634">
    <property type="term" value="C:nucleus"/>
    <property type="evidence" value="ECO:0007669"/>
    <property type="project" value="TreeGrafter"/>
</dbReference>
<reference evidence="13 14" key="1">
    <citation type="submission" date="2023-10" db="EMBL/GenBank/DDBJ databases">
        <title>Draft Genome Sequence of Candida saopaulonensis from a very Premature Infant with Sepsis.</title>
        <authorList>
            <person name="Ning Y."/>
            <person name="Dai R."/>
            <person name="Xiao M."/>
            <person name="Xu Y."/>
            <person name="Yan Q."/>
            <person name="Zhang L."/>
        </authorList>
    </citation>
    <scope>NUCLEOTIDE SEQUENCE [LARGE SCALE GENOMIC DNA]</scope>
    <source>
        <strain evidence="13 14">19XY460</strain>
    </source>
</reference>
<dbReference type="PRINTS" id="PR00989">
    <property type="entry name" value="ADENOKINASE"/>
</dbReference>
<dbReference type="Proteomes" id="UP001338582">
    <property type="component" value="Chromosome 4"/>
</dbReference>
<dbReference type="GO" id="GO:0006166">
    <property type="term" value="P:purine ribonucleoside salvage"/>
    <property type="evidence" value="ECO:0007669"/>
    <property type="project" value="UniProtKB-KW"/>
</dbReference>
<sequence length="393" mass="42770">MPIARRLYRTFSSANISTHFSRYTTSHVSITSSIHSLIFQPPLFSKTMSYPLVCLGNPLLDLQFDTNAEYLAKYALKADDAILAEEKHLPIFEEAIQEKSLVVVAGGAAQNTARGAQYILPADSVVYFGSVGKDVYADKLIAANAQYGLKTQYMVQENTATGKCAALITGKHRSLVTDLAAANEFKASHLEKPENWAFVENAKFFYIGGFHLTVSPEAIQLLGKHAAENNKVFALNFSAPFIPQFFKDPLDASVPYCDYIVANESEAAAYAESHGLNTTDVVEIAKHVAKLPKVNTQRPRTVVFTQGTLPTVTVTYHAEKDSFDVSEYAVKELAQEKVVDTNGAGDAFAAGFMAGLVEGKDLAQSVDLGQWAASVSIQLVGPSYPFPKQTYTA</sequence>
<comment type="catalytic activity">
    <reaction evidence="11">
        <text>adenosine + ATP = AMP + ADP + H(+)</text>
        <dbReference type="Rhea" id="RHEA:20824"/>
        <dbReference type="ChEBI" id="CHEBI:15378"/>
        <dbReference type="ChEBI" id="CHEBI:16335"/>
        <dbReference type="ChEBI" id="CHEBI:30616"/>
        <dbReference type="ChEBI" id="CHEBI:456215"/>
        <dbReference type="ChEBI" id="CHEBI:456216"/>
        <dbReference type="EC" id="2.7.1.20"/>
    </reaction>
</comment>
<comment type="cofactor">
    <cofactor evidence="1 11">
        <name>Mg(2+)</name>
        <dbReference type="ChEBI" id="CHEBI:18420"/>
    </cofactor>
</comment>
<accession>A0AAX4HBQ1</accession>
<protein>
    <recommendedName>
        <fullName evidence="4 11">Adenosine kinase</fullName>
        <shortName evidence="11">AK</shortName>
        <ecNumber evidence="4 11">2.7.1.20</ecNumber>
    </recommendedName>
    <alternativeName>
        <fullName evidence="11">Adenosine 5'-phosphotransferase</fullName>
    </alternativeName>
</protein>
<dbReference type="GeneID" id="88174388"/>
<dbReference type="InterPro" id="IPR029056">
    <property type="entry name" value="Ribokinase-like"/>
</dbReference>
<evidence type="ECO:0000313" key="13">
    <source>
        <dbReference type="EMBL" id="WPK25982.1"/>
    </source>
</evidence>
<dbReference type="InterPro" id="IPR011611">
    <property type="entry name" value="PfkB_dom"/>
</dbReference>
<evidence type="ECO:0000313" key="14">
    <source>
        <dbReference type="Proteomes" id="UP001338582"/>
    </source>
</evidence>
<evidence type="ECO:0000256" key="3">
    <source>
        <dbReference type="ARBA" id="ARBA00010688"/>
    </source>
</evidence>
<evidence type="ECO:0000256" key="2">
    <source>
        <dbReference type="ARBA" id="ARBA00004801"/>
    </source>
</evidence>
<dbReference type="FunFam" id="3.40.1190.20:FF:000014">
    <property type="entry name" value="ADO1p Adenosine kinase"/>
    <property type="match status" value="1"/>
</dbReference>
<dbReference type="KEGG" id="asau:88174388"/>
<dbReference type="GO" id="GO:0004001">
    <property type="term" value="F:adenosine kinase activity"/>
    <property type="evidence" value="ECO:0007669"/>
    <property type="project" value="UniProtKB-UniRule"/>
</dbReference>
<dbReference type="GO" id="GO:0005829">
    <property type="term" value="C:cytosol"/>
    <property type="evidence" value="ECO:0007669"/>
    <property type="project" value="TreeGrafter"/>
</dbReference>
<feature type="domain" description="Carbohydrate kinase PfkB" evidence="12">
    <location>
        <begin position="69"/>
        <end position="388"/>
    </location>
</feature>
<keyword evidence="9 11" id="KW-0067">ATP-binding</keyword>
<gene>
    <name evidence="13" type="ORF">PUMCH_003324</name>
</gene>
<name>A0AAX4HBQ1_9ASCO</name>
<dbReference type="SUPFAM" id="SSF53613">
    <property type="entry name" value="Ribokinase-like"/>
    <property type="match status" value="1"/>
</dbReference>
<evidence type="ECO:0000256" key="7">
    <source>
        <dbReference type="ARBA" id="ARBA00022741"/>
    </source>
</evidence>
<dbReference type="GO" id="GO:0005524">
    <property type="term" value="F:ATP binding"/>
    <property type="evidence" value="ECO:0007669"/>
    <property type="project" value="UniProtKB-UniRule"/>
</dbReference>
<evidence type="ECO:0000256" key="1">
    <source>
        <dbReference type="ARBA" id="ARBA00001946"/>
    </source>
</evidence>
<keyword evidence="6 11" id="KW-0660">Purine salvage</keyword>
<dbReference type="PROSITE" id="PS00584">
    <property type="entry name" value="PFKB_KINASES_2"/>
    <property type="match status" value="1"/>
</dbReference>
<dbReference type="Gene3D" id="3.30.1110.10">
    <property type="match status" value="1"/>
</dbReference>
<dbReference type="Gene3D" id="3.40.1190.20">
    <property type="match status" value="1"/>
</dbReference>
<comment type="similarity">
    <text evidence="3 11">Belongs to the carbohydrate kinase PfkB family.</text>
</comment>
<evidence type="ECO:0000256" key="5">
    <source>
        <dbReference type="ARBA" id="ARBA00022679"/>
    </source>
</evidence>